<accession>X1NZ21</accession>
<evidence type="ECO:0000313" key="8">
    <source>
        <dbReference type="EMBL" id="GAI48873.1"/>
    </source>
</evidence>
<dbReference type="PANTHER" id="PTHR21499:SF3">
    <property type="entry name" value="ASPARTOKINASE"/>
    <property type="match status" value="1"/>
</dbReference>
<feature type="non-terminal residue" evidence="8">
    <location>
        <position position="1"/>
    </location>
</feature>
<comment type="similarity">
    <text evidence="1">Belongs to the aspartokinase family.</text>
</comment>
<dbReference type="Gene3D" id="3.40.1160.10">
    <property type="entry name" value="Acetylglutamate kinase-like"/>
    <property type="match status" value="1"/>
</dbReference>
<dbReference type="GO" id="GO:0005524">
    <property type="term" value="F:ATP binding"/>
    <property type="evidence" value="ECO:0007669"/>
    <property type="project" value="UniProtKB-KW"/>
</dbReference>
<keyword evidence="4" id="KW-0418">Kinase</keyword>
<name>X1NZ21_9ZZZZ</name>
<dbReference type="AlphaFoldDB" id="X1NZ21"/>
<keyword evidence="5" id="KW-0067">ATP-binding</keyword>
<proteinExistence type="inferred from homology"/>
<evidence type="ECO:0000256" key="4">
    <source>
        <dbReference type="ARBA" id="ARBA00022777"/>
    </source>
</evidence>
<dbReference type="EMBL" id="BARV01039896">
    <property type="protein sequence ID" value="GAI48873.1"/>
    <property type="molecule type" value="Genomic_DNA"/>
</dbReference>
<comment type="catalytic activity">
    <reaction evidence="6">
        <text>L-aspartate + ATP = 4-phospho-L-aspartate + ADP</text>
        <dbReference type="Rhea" id="RHEA:23776"/>
        <dbReference type="ChEBI" id="CHEBI:29991"/>
        <dbReference type="ChEBI" id="CHEBI:30616"/>
        <dbReference type="ChEBI" id="CHEBI:57535"/>
        <dbReference type="ChEBI" id="CHEBI:456216"/>
        <dbReference type="EC" id="2.7.2.4"/>
    </reaction>
</comment>
<dbReference type="PANTHER" id="PTHR21499">
    <property type="entry name" value="ASPARTATE KINASE"/>
    <property type="match status" value="1"/>
</dbReference>
<keyword evidence="2" id="KW-0808">Transferase</keyword>
<organism evidence="8">
    <name type="scientific">marine sediment metagenome</name>
    <dbReference type="NCBI Taxonomy" id="412755"/>
    <lineage>
        <taxon>unclassified sequences</taxon>
        <taxon>metagenomes</taxon>
        <taxon>ecological metagenomes</taxon>
    </lineage>
</organism>
<dbReference type="GO" id="GO:0004072">
    <property type="term" value="F:aspartate kinase activity"/>
    <property type="evidence" value="ECO:0007669"/>
    <property type="project" value="UniProtKB-EC"/>
</dbReference>
<evidence type="ECO:0000256" key="5">
    <source>
        <dbReference type="ARBA" id="ARBA00022840"/>
    </source>
</evidence>
<comment type="caution">
    <text evidence="8">The sequence shown here is derived from an EMBL/GenBank/DDBJ whole genome shotgun (WGS) entry which is preliminary data.</text>
</comment>
<feature type="domain" description="Aspartate/glutamate/uridylate kinase" evidence="7">
    <location>
        <begin position="1"/>
        <end position="57"/>
    </location>
</feature>
<dbReference type="GO" id="GO:0009090">
    <property type="term" value="P:homoserine biosynthetic process"/>
    <property type="evidence" value="ECO:0007669"/>
    <property type="project" value="TreeGrafter"/>
</dbReference>
<reference evidence="8" key="1">
    <citation type="journal article" date="2014" name="Front. Microbiol.">
        <title>High frequency of phylogenetically diverse reductive dehalogenase-homologous genes in deep subseafloor sedimentary metagenomes.</title>
        <authorList>
            <person name="Kawai M."/>
            <person name="Futagami T."/>
            <person name="Toyoda A."/>
            <person name="Takaki Y."/>
            <person name="Nishi S."/>
            <person name="Hori S."/>
            <person name="Arai W."/>
            <person name="Tsubouchi T."/>
            <person name="Morono Y."/>
            <person name="Uchiyama I."/>
            <person name="Ito T."/>
            <person name="Fujiyama A."/>
            <person name="Inagaki F."/>
            <person name="Takami H."/>
        </authorList>
    </citation>
    <scope>NUCLEOTIDE SEQUENCE</scope>
    <source>
        <strain evidence="8">Expedition CK06-06</strain>
    </source>
</reference>
<evidence type="ECO:0000256" key="1">
    <source>
        <dbReference type="ARBA" id="ARBA00010122"/>
    </source>
</evidence>
<evidence type="ECO:0000259" key="7">
    <source>
        <dbReference type="Pfam" id="PF00696"/>
    </source>
</evidence>
<evidence type="ECO:0000256" key="3">
    <source>
        <dbReference type="ARBA" id="ARBA00022741"/>
    </source>
</evidence>
<dbReference type="GO" id="GO:0005829">
    <property type="term" value="C:cytosol"/>
    <property type="evidence" value="ECO:0007669"/>
    <property type="project" value="TreeGrafter"/>
</dbReference>
<protein>
    <recommendedName>
        <fullName evidence="7">Aspartate/glutamate/uridylate kinase domain-containing protein</fullName>
    </recommendedName>
</protein>
<evidence type="ECO:0000256" key="2">
    <source>
        <dbReference type="ARBA" id="ARBA00022679"/>
    </source>
</evidence>
<dbReference type="InterPro" id="IPR001048">
    <property type="entry name" value="Asp/Glu/Uridylate_kinase"/>
</dbReference>
<evidence type="ECO:0000256" key="6">
    <source>
        <dbReference type="ARBA" id="ARBA00047872"/>
    </source>
</evidence>
<sequence>DVDGVYTADPRLVPEAQQLSEISYEEMLELASYGARVVHPRAVELGELFSIPILVASSFTDSPGT</sequence>
<dbReference type="GO" id="GO:0009089">
    <property type="term" value="P:lysine biosynthetic process via diaminopimelate"/>
    <property type="evidence" value="ECO:0007669"/>
    <property type="project" value="TreeGrafter"/>
</dbReference>
<keyword evidence="3" id="KW-0547">Nucleotide-binding</keyword>
<dbReference type="Pfam" id="PF00696">
    <property type="entry name" value="AA_kinase"/>
    <property type="match status" value="1"/>
</dbReference>
<dbReference type="SUPFAM" id="SSF53633">
    <property type="entry name" value="Carbamate kinase-like"/>
    <property type="match status" value="1"/>
</dbReference>
<gene>
    <name evidence="8" type="ORF">S06H3_61001</name>
</gene>
<dbReference type="InterPro" id="IPR036393">
    <property type="entry name" value="AceGlu_kinase-like_sf"/>
</dbReference>